<evidence type="ECO:0000256" key="2">
    <source>
        <dbReference type="ARBA" id="ARBA00022771"/>
    </source>
</evidence>
<dbReference type="InterPro" id="IPR013083">
    <property type="entry name" value="Znf_RING/FYVE/PHD"/>
</dbReference>
<evidence type="ECO:0000313" key="7">
    <source>
        <dbReference type="Proteomes" id="UP000016930"/>
    </source>
</evidence>
<feature type="compositionally biased region" description="Polar residues" evidence="4">
    <location>
        <begin position="336"/>
        <end position="346"/>
    </location>
</feature>
<feature type="domain" description="Zinc finger PHD-type" evidence="5">
    <location>
        <begin position="601"/>
        <end position="648"/>
    </location>
</feature>
<keyword evidence="7" id="KW-1185">Reference proteome</keyword>
<keyword evidence="3" id="KW-0862">Zinc</keyword>
<keyword evidence="2" id="KW-0863">Zinc-finger</keyword>
<feature type="compositionally biased region" description="Polar residues" evidence="4">
    <location>
        <begin position="11"/>
        <end position="26"/>
    </location>
</feature>
<evidence type="ECO:0000259" key="5">
    <source>
        <dbReference type="SMART" id="SM00249"/>
    </source>
</evidence>
<dbReference type="SUPFAM" id="SSF57903">
    <property type="entry name" value="FYVE/PHD zinc finger"/>
    <property type="match status" value="1"/>
</dbReference>
<accession>M2QEG9</accession>
<dbReference type="InterPro" id="IPR001965">
    <property type="entry name" value="Znf_PHD"/>
</dbReference>
<sequence length="651" mass="69398">MQAACGAATRPSVSGPASSSTQSQNPRAIPTAHGDIPFTQTVFPPPELCYASSSSTPAQSEVLAALDDLRSYTVGGFDKLQAIANGHTAILQTLAGMVVDLRKDADRQAHTTRYLVERMEKSDSHFAVSGAVVDAQLARIEAVLADSKARMMVSEHDDTSSPSAYINRAIETEPQGDQQPITRDLVDCGTDPIVPADVEGMRDRGPASPPPPSVSADRTFVDASVDASTREVAEAEVGACLEDPSSPAVPRRGGTDACGEPSSPCFLGSTFLQSPQQSLSNMGLRAFGVELQSRFASSPCVMEPLAPASWTPDDDSSDGSLRNGGVDDLLLDSFLQKSSPTRHATTPPSSRGVSYSPRSPPRRLLSRHSAGSRSLFGDRLGSEPMDLSVSPTVRPTSTEQSSPRTPRTSSTFQQRGSTPPSPMSTPINAAIAAPKHTSQSEAVSSTVVQSPNMSELSSIPDRSLENVSPSTSIRTPHNLPLPRNLLSAHRSPTNISPAQSVLSALTPLVSPAPSSSNSTNRPIVIKIGSSVPTPEVECISLSMLNRHQDDNVRPRKRRKTDLGVGTGSSKSTRGRGRKRGGLGRGMEMGKRPRVRPPASKWPKITNASEREFVQCDNCKEWYHIKCVGLKTGDPCLQTDDPYYCPPCMKSE</sequence>
<evidence type="ECO:0000256" key="1">
    <source>
        <dbReference type="ARBA" id="ARBA00022723"/>
    </source>
</evidence>
<feature type="region of interest" description="Disordered" evidence="4">
    <location>
        <begin position="306"/>
        <end position="325"/>
    </location>
</feature>
<feature type="compositionally biased region" description="Polar residues" evidence="4">
    <location>
        <begin position="436"/>
        <end position="457"/>
    </location>
</feature>
<name>M2QEG9_CERS8</name>
<dbReference type="Pfam" id="PF00628">
    <property type="entry name" value="PHD"/>
    <property type="match status" value="1"/>
</dbReference>
<dbReference type="SMART" id="SM00249">
    <property type="entry name" value="PHD"/>
    <property type="match status" value="1"/>
</dbReference>
<organism evidence="6 7">
    <name type="scientific">Ceriporiopsis subvermispora (strain B)</name>
    <name type="common">White-rot fungus</name>
    <name type="synonym">Gelatoporia subvermispora</name>
    <dbReference type="NCBI Taxonomy" id="914234"/>
    <lineage>
        <taxon>Eukaryota</taxon>
        <taxon>Fungi</taxon>
        <taxon>Dikarya</taxon>
        <taxon>Basidiomycota</taxon>
        <taxon>Agaricomycotina</taxon>
        <taxon>Agaricomycetes</taxon>
        <taxon>Polyporales</taxon>
        <taxon>Gelatoporiaceae</taxon>
        <taxon>Gelatoporia</taxon>
    </lineage>
</organism>
<dbReference type="OrthoDB" id="436852at2759"/>
<dbReference type="AlphaFoldDB" id="M2QEG9"/>
<feature type="region of interest" description="Disordered" evidence="4">
    <location>
        <begin position="547"/>
        <end position="601"/>
    </location>
</feature>
<dbReference type="Proteomes" id="UP000016930">
    <property type="component" value="Unassembled WGS sequence"/>
</dbReference>
<dbReference type="GO" id="GO:0008270">
    <property type="term" value="F:zinc ion binding"/>
    <property type="evidence" value="ECO:0007669"/>
    <property type="project" value="UniProtKB-KW"/>
</dbReference>
<feature type="compositionally biased region" description="Low complexity" evidence="4">
    <location>
        <begin position="347"/>
        <end position="357"/>
    </location>
</feature>
<dbReference type="EMBL" id="KB445800">
    <property type="protein sequence ID" value="EMD35433.1"/>
    <property type="molecule type" value="Genomic_DNA"/>
</dbReference>
<dbReference type="CDD" id="cd15517">
    <property type="entry name" value="PHD_TCF19_like"/>
    <property type="match status" value="1"/>
</dbReference>
<feature type="compositionally biased region" description="Basic residues" evidence="4">
    <location>
        <begin position="572"/>
        <end position="581"/>
    </location>
</feature>
<feature type="compositionally biased region" description="Low complexity" evidence="4">
    <location>
        <begin position="394"/>
        <end position="411"/>
    </location>
</feature>
<evidence type="ECO:0000256" key="3">
    <source>
        <dbReference type="ARBA" id="ARBA00022833"/>
    </source>
</evidence>
<proteinExistence type="predicted"/>
<protein>
    <recommendedName>
        <fullName evidence="5">Zinc finger PHD-type domain-containing protein</fullName>
    </recommendedName>
</protein>
<keyword evidence="1" id="KW-0479">Metal-binding</keyword>
<evidence type="ECO:0000313" key="6">
    <source>
        <dbReference type="EMBL" id="EMD35433.1"/>
    </source>
</evidence>
<dbReference type="STRING" id="914234.M2QEG9"/>
<dbReference type="Gene3D" id="3.30.40.10">
    <property type="entry name" value="Zinc/RING finger domain, C3HC4 (zinc finger)"/>
    <property type="match status" value="1"/>
</dbReference>
<gene>
    <name evidence="6" type="ORF">CERSUDRAFT_96549</name>
</gene>
<feature type="compositionally biased region" description="Polar residues" evidence="4">
    <location>
        <begin position="465"/>
        <end position="475"/>
    </location>
</feature>
<reference evidence="6 7" key="1">
    <citation type="journal article" date="2012" name="Proc. Natl. Acad. Sci. U.S.A.">
        <title>Comparative genomics of Ceriporiopsis subvermispora and Phanerochaete chrysosporium provide insight into selective ligninolysis.</title>
        <authorList>
            <person name="Fernandez-Fueyo E."/>
            <person name="Ruiz-Duenas F.J."/>
            <person name="Ferreira P."/>
            <person name="Floudas D."/>
            <person name="Hibbett D.S."/>
            <person name="Canessa P."/>
            <person name="Larrondo L.F."/>
            <person name="James T.Y."/>
            <person name="Seelenfreund D."/>
            <person name="Lobos S."/>
            <person name="Polanco R."/>
            <person name="Tello M."/>
            <person name="Honda Y."/>
            <person name="Watanabe T."/>
            <person name="Watanabe T."/>
            <person name="Ryu J.S."/>
            <person name="Kubicek C.P."/>
            <person name="Schmoll M."/>
            <person name="Gaskell J."/>
            <person name="Hammel K.E."/>
            <person name="St John F.J."/>
            <person name="Vanden Wymelenberg A."/>
            <person name="Sabat G."/>
            <person name="Splinter BonDurant S."/>
            <person name="Syed K."/>
            <person name="Yadav J.S."/>
            <person name="Doddapaneni H."/>
            <person name="Subramanian V."/>
            <person name="Lavin J.L."/>
            <person name="Oguiza J.A."/>
            <person name="Perez G."/>
            <person name="Pisabarro A.G."/>
            <person name="Ramirez L."/>
            <person name="Santoyo F."/>
            <person name="Master E."/>
            <person name="Coutinho P.M."/>
            <person name="Henrissat B."/>
            <person name="Lombard V."/>
            <person name="Magnuson J.K."/>
            <person name="Kuees U."/>
            <person name="Hori C."/>
            <person name="Igarashi K."/>
            <person name="Samejima M."/>
            <person name="Held B.W."/>
            <person name="Barry K.W."/>
            <person name="LaButti K.M."/>
            <person name="Lapidus A."/>
            <person name="Lindquist E.A."/>
            <person name="Lucas S.M."/>
            <person name="Riley R."/>
            <person name="Salamov A.A."/>
            <person name="Hoffmeister D."/>
            <person name="Schwenk D."/>
            <person name="Hadar Y."/>
            <person name="Yarden O."/>
            <person name="de Vries R.P."/>
            <person name="Wiebenga A."/>
            <person name="Stenlid J."/>
            <person name="Eastwood D."/>
            <person name="Grigoriev I.V."/>
            <person name="Berka R.M."/>
            <person name="Blanchette R.A."/>
            <person name="Kersten P."/>
            <person name="Martinez A.T."/>
            <person name="Vicuna R."/>
            <person name="Cullen D."/>
        </authorList>
    </citation>
    <scope>NUCLEOTIDE SEQUENCE [LARGE SCALE GENOMIC DNA]</scope>
    <source>
        <strain evidence="6 7">B</strain>
    </source>
</reference>
<dbReference type="HOGENOM" id="CLU_420906_0_0_1"/>
<feature type="region of interest" description="Disordered" evidence="4">
    <location>
        <begin position="1"/>
        <end position="34"/>
    </location>
</feature>
<dbReference type="InterPro" id="IPR011011">
    <property type="entry name" value="Znf_FYVE_PHD"/>
</dbReference>
<feature type="region of interest" description="Disordered" evidence="4">
    <location>
        <begin position="336"/>
        <end position="492"/>
    </location>
</feature>
<evidence type="ECO:0000256" key="4">
    <source>
        <dbReference type="SAM" id="MobiDB-lite"/>
    </source>
</evidence>
<dbReference type="InterPro" id="IPR019787">
    <property type="entry name" value="Znf_PHD-finger"/>
</dbReference>
<feature type="region of interest" description="Disordered" evidence="4">
    <location>
        <begin position="196"/>
        <end position="217"/>
    </location>
</feature>